<dbReference type="Gene3D" id="2.60.120.560">
    <property type="entry name" value="Exo-inulinase, domain 1"/>
    <property type="match status" value="2"/>
</dbReference>
<evidence type="ECO:0000313" key="4">
    <source>
        <dbReference type="Proteomes" id="UP000316770"/>
    </source>
</evidence>
<keyword evidence="4" id="KW-1185">Reference proteome</keyword>
<accession>A0A518IWM0</accession>
<proteinExistence type="predicted"/>
<name>A0A518IWM0_9BACT</name>
<reference evidence="3 4" key="1">
    <citation type="submission" date="2019-02" db="EMBL/GenBank/DDBJ databases">
        <title>Deep-cultivation of Planctomycetes and their phenomic and genomic characterization uncovers novel biology.</title>
        <authorList>
            <person name="Wiegand S."/>
            <person name="Jogler M."/>
            <person name="Boedeker C."/>
            <person name="Pinto D."/>
            <person name="Vollmers J."/>
            <person name="Rivas-Marin E."/>
            <person name="Kohn T."/>
            <person name="Peeters S.H."/>
            <person name="Heuer A."/>
            <person name="Rast P."/>
            <person name="Oberbeckmann S."/>
            <person name="Bunk B."/>
            <person name="Jeske O."/>
            <person name="Meyerdierks A."/>
            <person name="Storesund J.E."/>
            <person name="Kallscheuer N."/>
            <person name="Luecker S."/>
            <person name="Lage O.M."/>
            <person name="Pohl T."/>
            <person name="Merkel B.J."/>
            <person name="Hornburger P."/>
            <person name="Mueller R.-W."/>
            <person name="Bruemmer F."/>
            <person name="Labrenz M."/>
            <person name="Spormann A.M."/>
            <person name="Op den Camp H."/>
            <person name="Overmann J."/>
            <person name="Amann R."/>
            <person name="Jetten M.S.M."/>
            <person name="Mascher T."/>
            <person name="Medema M.H."/>
            <person name="Devos D.P."/>
            <person name="Kaster A.-K."/>
            <person name="Ovreas L."/>
            <person name="Rohde M."/>
            <person name="Galperin M.Y."/>
            <person name="Jogler C."/>
        </authorList>
    </citation>
    <scope>NUCLEOTIDE SEQUENCE [LARGE SCALE GENOMIC DNA]</scope>
    <source>
        <strain evidence="3 4">Mal33</strain>
    </source>
</reference>
<dbReference type="EMBL" id="CP036318">
    <property type="protein sequence ID" value="QDV57476.1"/>
    <property type="molecule type" value="Genomic_DNA"/>
</dbReference>
<organism evidence="3 4">
    <name type="scientific">Rosistilla oblonga</name>
    <dbReference type="NCBI Taxonomy" id="2527990"/>
    <lineage>
        <taxon>Bacteria</taxon>
        <taxon>Pseudomonadati</taxon>
        <taxon>Planctomycetota</taxon>
        <taxon>Planctomycetia</taxon>
        <taxon>Pirellulales</taxon>
        <taxon>Pirellulaceae</taxon>
        <taxon>Rosistilla</taxon>
    </lineage>
</organism>
<dbReference type="RefSeq" id="WP_145286925.1">
    <property type="nucleotide sequence ID" value="NZ_CP036318.1"/>
</dbReference>
<feature type="domain" description="3-keto-alpha-glucoside-1,2-lyase/3-keto-2-hydroxy-glucal hydratase" evidence="2">
    <location>
        <begin position="54"/>
        <end position="223"/>
    </location>
</feature>
<dbReference type="Pfam" id="PF06439">
    <property type="entry name" value="3keto-disac_hyd"/>
    <property type="match status" value="2"/>
</dbReference>
<feature type="signal peptide" evidence="1">
    <location>
        <begin position="1"/>
        <end position="20"/>
    </location>
</feature>
<evidence type="ECO:0000313" key="3">
    <source>
        <dbReference type="EMBL" id="QDV57476.1"/>
    </source>
</evidence>
<dbReference type="Proteomes" id="UP000316770">
    <property type="component" value="Chromosome"/>
</dbReference>
<dbReference type="InterPro" id="IPR010496">
    <property type="entry name" value="AL/BT2_dom"/>
</dbReference>
<feature type="domain" description="3-keto-alpha-glucoside-1,2-lyase/3-keto-2-hydroxy-glucal hydratase" evidence="2">
    <location>
        <begin position="241"/>
        <end position="424"/>
    </location>
</feature>
<dbReference type="GO" id="GO:0016787">
    <property type="term" value="F:hydrolase activity"/>
    <property type="evidence" value="ECO:0007669"/>
    <property type="project" value="InterPro"/>
</dbReference>
<evidence type="ECO:0000256" key="1">
    <source>
        <dbReference type="SAM" id="SignalP"/>
    </source>
</evidence>
<protein>
    <recommendedName>
        <fullName evidence="2">3-keto-alpha-glucoside-1,2-lyase/3-keto-2-hydroxy-glucal hydratase domain-containing protein</fullName>
    </recommendedName>
</protein>
<gene>
    <name evidence="3" type="ORF">Mal33_34860</name>
</gene>
<dbReference type="AlphaFoldDB" id="A0A518IWM0"/>
<keyword evidence="1" id="KW-0732">Signal</keyword>
<sequence precursor="true">MQRSAFIVPLLALVCTFANAQDTTSNFTSLVPESGLEGWHGRPHLDPRKYADVDAEKLAQWKQETEAHWSNKDGVLINDGHGPYLTTDKEYTDYELKLEYRTVAKADSGIYLRGTPQVQIWDTTDESKFKLGANLGSGALWNNSAGAPGKDPLVKADKPFGEWNSVRVIQVGQRTTVYLNDQLVVDNALMENYWDRSQPLFRSGPIQLQTHGGEILWRDVAIREIGADEANQILASHGNEGFESVFDGKSLKGWKGAVDNYEVVDGMIRCKPKHGGTLFTDKTYGDFKVRVMFRLPPGGNNGLAIRYPGEGNPAYSGTTELQVLDNTAEKYAKLDARQYHGSAYGMAAAARGFLRDVGQWNFQEVTVKGPTITVELNGNKILETDVSKVTEFMADTPHPGRELSKGHFGFAGHNDPVEFKEISILPL</sequence>
<evidence type="ECO:0000259" key="2">
    <source>
        <dbReference type="Pfam" id="PF06439"/>
    </source>
</evidence>
<feature type="chain" id="PRO_5022055686" description="3-keto-alpha-glucoside-1,2-lyase/3-keto-2-hydroxy-glucal hydratase domain-containing protein" evidence="1">
    <location>
        <begin position="21"/>
        <end position="427"/>
    </location>
</feature>